<sequence>YLEVELAVVPILLGFAAERLIFELIEDLVRLISHPLDLLKPSLGPFSVGRRLLSIGNDVQDGQQLAFEDPVLLLHTLHHLVLVQQVAGRLLLHNRQQWPNYHGGHQLCHWSAQSSRHTQSTGKY</sequence>
<dbReference type="AlphaFoldDB" id="A0A8R7VJX1"/>
<dbReference type="Proteomes" id="UP000015106">
    <property type="component" value="Unassembled WGS sequence"/>
</dbReference>
<organism evidence="1 2">
    <name type="scientific">Triticum urartu</name>
    <name type="common">Red wild einkorn</name>
    <name type="synonym">Crithodium urartu</name>
    <dbReference type="NCBI Taxonomy" id="4572"/>
    <lineage>
        <taxon>Eukaryota</taxon>
        <taxon>Viridiplantae</taxon>
        <taxon>Streptophyta</taxon>
        <taxon>Embryophyta</taxon>
        <taxon>Tracheophyta</taxon>
        <taxon>Spermatophyta</taxon>
        <taxon>Magnoliopsida</taxon>
        <taxon>Liliopsida</taxon>
        <taxon>Poales</taxon>
        <taxon>Poaceae</taxon>
        <taxon>BOP clade</taxon>
        <taxon>Pooideae</taxon>
        <taxon>Triticodae</taxon>
        <taxon>Triticeae</taxon>
        <taxon>Triticinae</taxon>
        <taxon>Triticum</taxon>
    </lineage>
</organism>
<protein>
    <submittedName>
        <fullName evidence="1">Uncharacterized protein</fullName>
    </submittedName>
</protein>
<dbReference type="EnsemblPlants" id="TuG1812S0002635800.01.T01">
    <property type="protein sequence ID" value="TuG1812S0002635800.01.T01.s_cds38218"/>
    <property type="gene ID" value="TuG1812S0002635800.01"/>
</dbReference>
<evidence type="ECO:0000313" key="1">
    <source>
        <dbReference type="EnsemblPlants" id="TuG1812S0002635800.01.T01.s_cds38218"/>
    </source>
</evidence>
<reference evidence="2" key="1">
    <citation type="journal article" date="2013" name="Nature">
        <title>Draft genome of the wheat A-genome progenitor Triticum urartu.</title>
        <authorList>
            <person name="Ling H.Q."/>
            <person name="Zhao S."/>
            <person name="Liu D."/>
            <person name="Wang J."/>
            <person name="Sun H."/>
            <person name="Zhang C."/>
            <person name="Fan H."/>
            <person name="Li D."/>
            <person name="Dong L."/>
            <person name="Tao Y."/>
            <person name="Gao C."/>
            <person name="Wu H."/>
            <person name="Li Y."/>
            <person name="Cui Y."/>
            <person name="Guo X."/>
            <person name="Zheng S."/>
            <person name="Wang B."/>
            <person name="Yu K."/>
            <person name="Liang Q."/>
            <person name="Yang W."/>
            <person name="Lou X."/>
            <person name="Chen J."/>
            <person name="Feng M."/>
            <person name="Jian J."/>
            <person name="Zhang X."/>
            <person name="Luo G."/>
            <person name="Jiang Y."/>
            <person name="Liu J."/>
            <person name="Wang Z."/>
            <person name="Sha Y."/>
            <person name="Zhang B."/>
            <person name="Wu H."/>
            <person name="Tang D."/>
            <person name="Shen Q."/>
            <person name="Xue P."/>
            <person name="Zou S."/>
            <person name="Wang X."/>
            <person name="Liu X."/>
            <person name="Wang F."/>
            <person name="Yang Y."/>
            <person name="An X."/>
            <person name="Dong Z."/>
            <person name="Zhang K."/>
            <person name="Zhang X."/>
            <person name="Luo M.C."/>
            <person name="Dvorak J."/>
            <person name="Tong Y."/>
            <person name="Wang J."/>
            <person name="Yang H."/>
            <person name="Li Z."/>
            <person name="Wang D."/>
            <person name="Zhang A."/>
            <person name="Wang J."/>
        </authorList>
    </citation>
    <scope>NUCLEOTIDE SEQUENCE</scope>
    <source>
        <strain evidence="2">cv. G1812</strain>
    </source>
</reference>
<accession>A0A8R7VJX1</accession>
<keyword evidence="2" id="KW-1185">Reference proteome</keyword>
<evidence type="ECO:0000313" key="2">
    <source>
        <dbReference type="Proteomes" id="UP000015106"/>
    </source>
</evidence>
<dbReference type="Gramene" id="TuG1812S0002635800.01.T01">
    <property type="protein sequence ID" value="TuG1812S0002635800.01.T01.s_cds38218"/>
    <property type="gene ID" value="TuG1812S0002635800.01"/>
</dbReference>
<reference evidence="1" key="2">
    <citation type="submission" date="2022-06" db="UniProtKB">
        <authorList>
            <consortium name="EnsemblPlants"/>
        </authorList>
    </citation>
    <scope>IDENTIFICATION</scope>
</reference>
<name>A0A8R7VJX1_TRIUA</name>
<proteinExistence type="predicted"/>